<dbReference type="VEuPathDB" id="FungiDB:PSHT_12318"/>
<gene>
    <name evidence="8" type="ORF">PSTT_16830</name>
</gene>
<keyword evidence="9" id="KW-1185">Reference proteome</keyword>
<comment type="subcellular location">
    <subcellularLocation>
        <location evidence="1">Endoplasmic reticulum membrane</location>
        <topology evidence="1">Multi-pass membrane protein</topology>
    </subcellularLocation>
</comment>
<evidence type="ECO:0000256" key="3">
    <source>
        <dbReference type="ARBA" id="ARBA00022824"/>
    </source>
</evidence>
<dbReference type="Proteomes" id="UP000239156">
    <property type="component" value="Unassembled WGS sequence"/>
</dbReference>
<evidence type="ECO:0000256" key="7">
    <source>
        <dbReference type="SAM" id="Phobius"/>
    </source>
</evidence>
<reference evidence="8" key="1">
    <citation type="submission" date="2017-12" db="EMBL/GenBank/DDBJ databases">
        <title>Gene loss provides genomic basis for host adaptation in cereal stripe rust fungi.</title>
        <authorList>
            <person name="Xia C."/>
        </authorList>
    </citation>
    <scope>NUCLEOTIDE SEQUENCE [LARGE SCALE GENOMIC DNA]</scope>
    <source>
        <strain evidence="8">93-210</strain>
    </source>
</reference>
<feature type="region of interest" description="Disordered" evidence="6">
    <location>
        <begin position="1"/>
        <end position="44"/>
    </location>
</feature>
<protein>
    <submittedName>
        <fullName evidence="8">Uncharacterized protein</fullName>
    </submittedName>
</protein>
<evidence type="ECO:0000256" key="5">
    <source>
        <dbReference type="ARBA" id="ARBA00023136"/>
    </source>
</evidence>
<keyword evidence="2 7" id="KW-0812">Transmembrane</keyword>
<keyword evidence="4 7" id="KW-1133">Transmembrane helix</keyword>
<dbReference type="OrthoDB" id="2501350at2759"/>
<dbReference type="Pfam" id="PF11779">
    <property type="entry name" value="SPT_ssu-like"/>
    <property type="match status" value="1"/>
</dbReference>
<evidence type="ECO:0000256" key="1">
    <source>
        <dbReference type="ARBA" id="ARBA00004477"/>
    </source>
</evidence>
<proteinExistence type="predicted"/>
<keyword evidence="5 7" id="KW-0472">Membrane</keyword>
<evidence type="ECO:0000313" key="8">
    <source>
        <dbReference type="EMBL" id="POV94488.1"/>
    </source>
</evidence>
<dbReference type="InterPro" id="IPR024512">
    <property type="entry name" value="Ser_palmitoyltrfase_ssu-like"/>
</dbReference>
<sequence length="119" mass="13799">MESSNMTHRSRSHLKLDPSSSSSTTTATRNEKNEHEPNQPIHPSFEIIKHKSFGTLMHELWIRIQGEFGLSMLETWEVVMIYIIVVLLMLLFYVAIFKYFPSHIKIIGGRAKYYLVGSE</sequence>
<evidence type="ECO:0000256" key="4">
    <source>
        <dbReference type="ARBA" id="ARBA00022989"/>
    </source>
</evidence>
<comment type="caution">
    <text evidence="8">The sequence shown here is derived from an EMBL/GenBank/DDBJ whole genome shotgun (WGS) entry which is preliminary data.</text>
</comment>
<keyword evidence="3" id="KW-0256">Endoplasmic reticulum</keyword>
<dbReference type="VEuPathDB" id="FungiDB:PSTT_16830"/>
<evidence type="ECO:0000256" key="6">
    <source>
        <dbReference type="SAM" id="MobiDB-lite"/>
    </source>
</evidence>
<feature type="transmembrane region" description="Helical" evidence="7">
    <location>
        <begin position="79"/>
        <end position="100"/>
    </location>
</feature>
<evidence type="ECO:0000313" key="9">
    <source>
        <dbReference type="Proteomes" id="UP000239156"/>
    </source>
</evidence>
<dbReference type="EMBL" id="PKSL01000415">
    <property type="protein sequence ID" value="POV94488.1"/>
    <property type="molecule type" value="Genomic_DNA"/>
</dbReference>
<name>A0A2S4UB07_9BASI</name>
<evidence type="ECO:0000256" key="2">
    <source>
        <dbReference type="ARBA" id="ARBA00022692"/>
    </source>
</evidence>
<organism evidence="8 9">
    <name type="scientific">Puccinia striiformis</name>
    <dbReference type="NCBI Taxonomy" id="27350"/>
    <lineage>
        <taxon>Eukaryota</taxon>
        <taxon>Fungi</taxon>
        <taxon>Dikarya</taxon>
        <taxon>Basidiomycota</taxon>
        <taxon>Pucciniomycotina</taxon>
        <taxon>Pucciniomycetes</taxon>
        <taxon>Pucciniales</taxon>
        <taxon>Pucciniaceae</taxon>
        <taxon>Puccinia</taxon>
    </lineage>
</organism>
<accession>A0A2S4UB07</accession>